<dbReference type="AlphaFoldDB" id="A0A9J6EG40"/>
<dbReference type="Gene3D" id="3.80.10.10">
    <property type="entry name" value="Ribonuclease Inhibitor"/>
    <property type="match status" value="1"/>
</dbReference>
<gene>
    <name evidence="1" type="ORF">HPB51_008569</name>
</gene>
<reference evidence="1" key="2">
    <citation type="submission" date="2021-09" db="EMBL/GenBank/DDBJ databases">
        <authorList>
            <person name="Jia N."/>
            <person name="Wang J."/>
            <person name="Shi W."/>
            <person name="Du L."/>
            <person name="Sun Y."/>
            <person name="Zhan W."/>
            <person name="Jiang J."/>
            <person name="Wang Q."/>
            <person name="Zhang B."/>
            <person name="Ji P."/>
            <person name="Sakyi L.B."/>
            <person name="Cui X."/>
            <person name="Yuan T."/>
            <person name="Jiang B."/>
            <person name="Yang W."/>
            <person name="Lam T.T.-Y."/>
            <person name="Chang Q."/>
            <person name="Ding S."/>
            <person name="Wang X."/>
            <person name="Zhu J."/>
            <person name="Ruan X."/>
            <person name="Zhao L."/>
            <person name="Wei J."/>
            <person name="Que T."/>
            <person name="Du C."/>
            <person name="Cheng J."/>
            <person name="Dai P."/>
            <person name="Han X."/>
            <person name="Huang E."/>
            <person name="Gao Y."/>
            <person name="Liu J."/>
            <person name="Shao H."/>
            <person name="Ye R."/>
            <person name="Li L."/>
            <person name="Wei W."/>
            <person name="Wang X."/>
            <person name="Wang C."/>
            <person name="Huo Q."/>
            <person name="Li W."/>
            <person name="Guo W."/>
            <person name="Chen H."/>
            <person name="Chen S."/>
            <person name="Zhou L."/>
            <person name="Zhou L."/>
            <person name="Ni X."/>
            <person name="Tian J."/>
            <person name="Zhou Y."/>
            <person name="Sheng Y."/>
            <person name="Liu T."/>
            <person name="Pan Y."/>
            <person name="Xia L."/>
            <person name="Li J."/>
            <person name="Zhao F."/>
            <person name="Cao W."/>
        </authorList>
    </citation>
    <scope>NUCLEOTIDE SEQUENCE</scope>
    <source>
        <strain evidence="1">Rmic-2018</strain>
        <tissue evidence="1">Larvae</tissue>
    </source>
</reference>
<accession>A0A9J6EG40</accession>
<dbReference type="EMBL" id="JABSTU010000004">
    <property type="protein sequence ID" value="KAH8033239.1"/>
    <property type="molecule type" value="Genomic_DNA"/>
</dbReference>
<dbReference type="InterPro" id="IPR032675">
    <property type="entry name" value="LRR_dom_sf"/>
</dbReference>
<dbReference type="SUPFAM" id="SSF52047">
    <property type="entry name" value="RNI-like"/>
    <property type="match status" value="1"/>
</dbReference>
<protein>
    <submittedName>
        <fullName evidence="1">Uncharacterized protein</fullName>
    </submittedName>
</protein>
<dbReference type="VEuPathDB" id="VectorBase:LOC119162097"/>
<name>A0A9J6EG40_RHIMP</name>
<dbReference type="Proteomes" id="UP000821866">
    <property type="component" value="Chromosome 2"/>
</dbReference>
<keyword evidence="2" id="KW-1185">Reference proteome</keyword>
<evidence type="ECO:0000313" key="2">
    <source>
        <dbReference type="Proteomes" id="UP000821866"/>
    </source>
</evidence>
<evidence type="ECO:0000313" key="1">
    <source>
        <dbReference type="EMBL" id="KAH8033239.1"/>
    </source>
</evidence>
<comment type="caution">
    <text evidence="1">The sequence shown here is derived from an EMBL/GenBank/DDBJ whole genome shotgun (WGS) entry which is preliminary data.</text>
</comment>
<reference evidence="1" key="1">
    <citation type="journal article" date="2020" name="Cell">
        <title>Large-Scale Comparative Analyses of Tick Genomes Elucidate Their Genetic Diversity and Vector Capacities.</title>
        <authorList>
            <consortium name="Tick Genome and Microbiome Consortium (TIGMIC)"/>
            <person name="Jia N."/>
            <person name="Wang J."/>
            <person name="Shi W."/>
            <person name="Du L."/>
            <person name="Sun Y."/>
            <person name="Zhan W."/>
            <person name="Jiang J.F."/>
            <person name="Wang Q."/>
            <person name="Zhang B."/>
            <person name="Ji P."/>
            <person name="Bell-Sakyi L."/>
            <person name="Cui X.M."/>
            <person name="Yuan T.T."/>
            <person name="Jiang B.G."/>
            <person name="Yang W.F."/>
            <person name="Lam T.T."/>
            <person name="Chang Q.C."/>
            <person name="Ding S.J."/>
            <person name="Wang X.J."/>
            <person name="Zhu J.G."/>
            <person name="Ruan X.D."/>
            <person name="Zhao L."/>
            <person name="Wei J.T."/>
            <person name="Ye R.Z."/>
            <person name="Que T.C."/>
            <person name="Du C.H."/>
            <person name="Zhou Y.H."/>
            <person name="Cheng J.X."/>
            <person name="Dai P.F."/>
            <person name="Guo W.B."/>
            <person name="Han X.H."/>
            <person name="Huang E.J."/>
            <person name="Li L.F."/>
            <person name="Wei W."/>
            <person name="Gao Y.C."/>
            <person name="Liu J.Z."/>
            <person name="Shao H.Z."/>
            <person name="Wang X."/>
            <person name="Wang C.C."/>
            <person name="Yang T.C."/>
            <person name="Huo Q.B."/>
            <person name="Li W."/>
            <person name="Chen H.Y."/>
            <person name="Chen S.E."/>
            <person name="Zhou L.G."/>
            <person name="Ni X.B."/>
            <person name="Tian J.H."/>
            <person name="Sheng Y."/>
            <person name="Liu T."/>
            <person name="Pan Y.S."/>
            <person name="Xia L.Y."/>
            <person name="Li J."/>
            <person name="Zhao F."/>
            <person name="Cao W.C."/>
        </authorList>
    </citation>
    <scope>NUCLEOTIDE SEQUENCE</scope>
    <source>
        <strain evidence="1">Rmic-2018</strain>
    </source>
</reference>
<organism evidence="1 2">
    <name type="scientific">Rhipicephalus microplus</name>
    <name type="common">Cattle tick</name>
    <name type="synonym">Boophilus microplus</name>
    <dbReference type="NCBI Taxonomy" id="6941"/>
    <lineage>
        <taxon>Eukaryota</taxon>
        <taxon>Metazoa</taxon>
        <taxon>Ecdysozoa</taxon>
        <taxon>Arthropoda</taxon>
        <taxon>Chelicerata</taxon>
        <taxon>Arachnida</taxon>
        <taxon>Acari</taxon>
        <taxon>Parasitiformes</taxon>
        <taxon>Ixodida</taxon>
        <taxon>Ixodoidea</taxon>
        <taxon>Ixodidae</taxon>
        <taxon>Rhipicephalinae</taxon>
        <taxon>Rhipicephalus</taxon>
        <taxon>Boophilus</taxon>
    </lineage>
</organism>
<sequence length="478" mass="54074">MSGTNVLKHLNVFGFPCEVSGDAMKLIFQGMLENGSVSSLEAHDLSLDGESVKRGARMLAQSKVLQTLRLWHCFTDLLGLIDFIDTASWLEAISNNDTLENLTLGLNVWTSECWEQFFRVLSRQGSLKMATLVTDKYDRDHLANIANKLEEIGCEEKVTFVDYYTGDSISLADCKYYSKLFAYIRARDICKVLSVYQELSTFPPLTVLHLVIEEWKKELCWLLVQFVSVARPLQTLELELRGRSFPTESHDWWPGLSQSLLRNRSIIDLGLGVHVEDHCEGVECLGQAVARSNTIRKLRLCGWCSSASDSFLRGVHSVIFANYALCHVDVGFEFPCSSSEAHRLTIVLDIARRNCGYVARAAQFLHCKRCDTPCAAAFDRVHRHPAIVAELSKVLSISVADAMVAVSRRFRSIEGMHEFMRLAGVVKTHVTCQPRDDNFTQLDVLDKHCWAHLRQYLQLDDVVWQCPSTTNVISRVQF</sequence>
<proteinExistence type="predicted"/>